<accession>A0A7S3KQJ3</accession>
<feature type="region of interest" description="Disordered" evidence="1">
    <location>
        <begin position="130"/>
        <end position="158"/>
    </location>
</feature>
<name>A0A7S3KQJ3_EUPCR</name>
<feature type="region of interest" description="Disordered" evidence="1">
    <location>
        <begin position="1"/>
        <end position="24"/>
    </location>
</feature>
<protein>
    <submittedName>
        <fullName evidence="2">Uncharacterized protein</fullName>
    </submittedName>
</protein>
<organism evidence="2">
    <name type="scientific">Euplotes crassus</name>
    <dbReference type="NCBI Taxonomy" id="5936"/>
    <lineage>
        <taxon>Eukaryota</taxon>
        <taxon>Sar</taxon>
        <taxon>Alveolata</taxon>
        <taxon>Ciliophora</taxon>
        <taxon>Intramacronucleata</taxon>
        <taxon>Spirotrichea</taxon>
        <taxon>Hypotrichia</taxon>
        <taxon>Euplotida</taxon>
        <taxon>Euplotidae</taxon>
        <taxon>Moneuplotes</taxon>
    </lineage>
</organism>
<evidence type="ECO:0000313" key="2">
    <source>
        <dbReference type="EMBL" id="CAE0389343.1"/>
    </source>
</evidence>
<feature type="compositionally biased region" description="Basic and acidic residues" evidence="1">
    <location>
        <begin position="135"/>
        <end position="150"/>
    </location>
</feature>
<evidence type="ECO:0000256" key="1">
    <source>
        <dbReference type="SAM" id="MobiDB-lite"/>
    </source>
</evidence>
<gene>
    <name evidence="2" type="ORF">ECRA1380_LOCUS14319</name>
</gene>
<proteinExistence type="predicted"/>
<dbReference type="EMBL" id="HBIK01030581">
    <property type="protein sequence ID" value="CAE0389343.1"/>
    <property type="molecule type" value="Transcribed_RNA"/>
</dbReference>
<dbReference type="AlphaFoldDB" id="A0A7S3KQJ3"/>
<sequence>MSKLMIPAGCEDSKSNSDVPEVAVKAPRRKYKQKMSLWSKTKDADANTLSIDASTKSSQGFSSMGVLATKTSFFTKESSINKFLDSMNIKKVDFSGIMKTTVVTQENKVKFLGNGHTSIQSRKGMFKGSKVSSLWERRQNQSRYTLEDNKSSSGSDSD</sequence>
<reference evidence="2" key="1">
    <citation type="submission" date="2021-01" db="EMBL/GenBank/DDBJ databases">
        <authorList>
            <person name="Corre E."/>
            <person name="Pelletier E."/>
            <person name="Niang G."/>
            <person name="Scheremetjew M."/>
            <person name="Finn R."/>
            <person name="Kale V."/>
            <person name="Holt S."/>
            <person name="Cochrane G."/>
            <person name="Meng A."/>
            <person name="Brown T."/>
            <person name="Cohen L."/>
        </authorList>
    </citation>
    <scope>NUCLEOTIDE SEQUENCE</scope>
    <source>
        <strain evidence="2">CT5</strain>
    </source>
</reference>